<dbReference type="SMART" id="SM00849">
    <property type="entry name" value="Lactamase_B"/>
    <property type="match status" value="1"/>
</dbReference>
<feature type="binding site" evidence="7">
    <location>
        <position position="55"/>
    </location>
    <ligand>
        <name>Zn(2+)</name>
        <dbReference type="ChEBI" id="CHEBI:29105"/>
        <label>1</label>
    </ligand>
</feature>
<feature type="binding site" evidence="7">
    <location>
        <position position="53"/>
    </location>
    <ligand>
        <name>Zn(2+)</name>
        <dbReference type="ChEBI" id="CHEBI:29105"/>
        <label>1</label>
    </ligand>
</feature>
<dbReference type="InterPro" id="IPR050110">
    <property type="entry name" value="Glyoxalase_II_hydrolase"/>
</dbReference>
<evidence type="ECO:0000256" key="6">
    <source>
        <dbReference type="ARBA" id="ARBA00022833"/>
    </source>
</evidence>
<sequence>MTLVPLPAFADNYVWMLQIGGQVAVVDPGDAGPVFDALAREPGLELAAILVTHHHGDHTGGVAALREATGARVFGPATETIPEPYEALRGGQHADALGLRFDVIDVPGHTAGHIAYVLREPPAPLSQPLLFCGDTLFSGGCGRLFEGTPAQMLASLDALAALPDDTQVCCAHEYTLSNLRFALAVEPGNAALIDHERHCQALRAEGRPTLPARLATERRINPFLRSREDTVVAAVRAHAPDVPANDEVAVFAALRQWKNDFR</sequence>
<name>A0A147GTN1_9BURK</name>
<dbReference type="PANTHER" id="PTHR43705">
    <property type="entry name" value="HYDROXYACYLGLUTATHIONE HYDROLASE"/>
    <property type="match status" value="1"/>
</dbReference>
<dbReference type="AlphaFoldDB" id="A0A147GTN1"/>
<dbReference type="NCBIfam" id="TIGR03413">
    <property type="entry name" value="GSH_gloB"/>
    <property type="match status" value="1"/>
</dbReference>
<dbReference type="Pfam" id="PF16123">
    <property type="entry name" value="HAGH_C"/>
    <property type="match status" value="1"/>
</dbReference>
<dbReference type="InterPro" id="IPR036866">
    <property type="entry name" value="RibonucZ/Hydroxyglut_hydro"/>
</dbReference>
<keyword evidence="10" id="KW-1185">Reference proteome</keyword>
<keyword evidence="5 7" id="KW-0378">Hydrolase</keyword>
<dbReference type="OrthoDB" id="9802248at2"/>
<comment type="caution">
    <text evidence="9">The sequence shown here is derived from an EMBL/GenBank/DDBJ whole genome shotgun (WGS) entry which is preliminary data.</text>
</comment>
<reference evidence="9 10" key="1">
    <citation type="journal article" date="2016" name="Front. Microbiol.">
        <title>Genomic Resource of Rice Seed Associated Bacteria.</title>
        <authorList>
            <person name="Midha S."/>
            <person name="Bansal K."/>
            <person name="Sharma S."/>
            <person name="Kumar N."/>
            <person name="Patil P.P."/>
            <person name="Chaudhry V."/>
            <person name="Patil P.B."/>
        </authorList>
    </citation>
    <scope>NUCLEOTIDE SEQUENCE [LARGE SCALE GENOMIC DNA]</scope>
    <source>
        <strain evidence="9 10">NS331</strain>
    </source>
</reference>
<dbReference type="PIRSF" id="PIRSF005457">
    <property type="entry name" value="Glx"/>
    <property type="match status" value="1"/>
</dbReference>
<evidence type="ECO:0000313" key="10">
    <source>
        <dbReference type="Proteomes" id="UP000072741"/>
    </source>
</evidence>
<evidence type="ECO:0000256" key="2">
    <source>
        <dbReference type="ARBA" id="ARBA00004963"/>
    </source>
</evidence>
<dbReference type="InterPro" id="IPR032282">
    <property type="entry name" value="HAGH_C"/>
</dbReference>
<dbReference type="EC" id="3.1.2.6" evidence="7"/>
<dbReference type="Pfam" id="PF00753">
    <property type="entry name" value="Lactamase_B"/>
    <property type="match status" value="1"/>
</dbReference>
<evidence type="ECO:0000256" key="7">
    <source>
        <dbReference type="HAMAP-Rule" id="MF_01374"/>
    </source>
</evidence>
<keyword evidence="4 7" id="KW-0479">Metal-binding</keyword>
<evidence type="ECO:0000256" key="3">
    <source>
        <dbReference type="ARBA" id="ARBA00006759"/>
    </source>
</evidence>
<evidence type="ECO:0000256" key="4">
    <source>
        <dbReference type="ARBA" id="ARBA00022723"/>
    </source>
</evidence>
<feature type="domain" description="Metallo-beta-lactamase" evidence="8">
    <location>
        <begin position="11"/>
        <end position="172"/>
    </location>
</feature>
<comment type="subunit">
    <text evidence="7">Monomer.</text>
</comment>
<protein>
    <recommendedName>
        <fullName evidence="7">Hydroxyacylglutathione hydrolase</fullName>
        <ecNumber evidence="7">3.1.2.6</ecNumber>
    </recommendedName>
    <alternativeName>
        <fullName evidence="7">Glyoxalase II</fullName>
        <shortName evidence="7">Glx II</shortName>
    </alternativeName>
</protein>
<dbReference type="PROSITE" id="PS00743">
    <property type="entry name" value="BETA_LACTAMASE_B_1"/>
    <property type="match status" value="1"/>
</dbReference>
<dbReference type="PATRIC" id="fig|433924.3.peg.4686"/>
<dbReference type="GO" id="GO:0019243">
    <property type="term" value="P:methylglyoxal catabolic process to D-lactate via S-lactoyl-glutathione"/>
    <property type="evidence" value="ECO:0007669"/>
    <property type="project" value="UniProtKB-UniRule"/>
</dbReference>
<comment type="cofactor">
    <cofactor evidence="7">
        <name>Zn(2+)</name>
        <dbReference type="ChEBI" id="CHEBI:29105"/>
    </cofactor>
    <text evidence="7">Binds 2 Zn(2+) ions per subunit.</text>
</comment>
<gene>
    <name evidence="7" type="primary">gloB</name>
    <name evidence="9" type="ORF">NS331_13145</name>
</gene>
<comment type="similarity">
    <text evidence="3 7">Belongs to the metallo-beta-lactamase superfamily. Glyoxalase II family.</text>
</comment>
<dbReference type="PANTHER" id="PTHR43705:SF1">
    <property type="entry name" value="HYDROXYACYLGLUTATHIONE HYDROLASE GLOB"/>
    <property type="match status" value="1"/>
</dbReference>
<dbReference type="RefSeq" id="WP_058642435.1">
    <property type="nucleotide sequence ID" value="NZ_LDSL01000075.1"/>
</dbReference>
<evidence type="ECO:0000259" key="8">
    <source>
        <dbReference type="SMART" id="SM00849"/>
    </source>
</evidence>
<feature type="binding site" evidence="7">
    <location>
        <position position="58"/>
    </location>
    <ligand>
        <name>Zn(2+)</name>
        <dbReference type="ChEBI" id="CHEBI:29105"/>
        <label>2</label>
    </ligand>
</feature>
<evidence type="ECO:0000313" key="9">
    <source>
        <dbReference type="EMBL" id="KTT20866.1"/>
    </source>
</evidence>
<feature type="binding site" evidence="7">
    <location>
        <position position="134"/>
    </location>
    <ligand>
        <name>Zn(2+)</name>
        <dbReference type="ChEBI" id="CHEBI:29105"/>
        <label>1</label>
    </ligand>
</feature>
<organism evidence="9 10">
    <name type="scientific">Pseudacidovorax intermedius</name>
    <dbReference type="NCBI Taxonomy" id="433924"/>
    <lineage>
        <taxon>Bacteria</taxon>
        <taxon>Pseudomonadati</taxon>
        <taxon>Pseudomonadota</taxon>
        <taxon>Betaproteobacteria</taxon>
        <taxon>Burkholderiales</taxon>
        <taxon>Comamonadaceae</taxon>
        <taxon>Pseudacidovorax</taxon>
    </lineage>
</organism>
<dbReference type="InterPro" id="IPR001279">
    <property type="entry name" value="Metallo-B-lactamas"/>
</dbReference>
<comment type="catalytic activity">
    <reaction evidence="1 7">
        <text>an S-(2-hydroxyacyl)glutathione + H2O = a 2-hydroxy carboxylate + glutathione + H(+)</text>
        <dbReference type="Rhea" id="RHEA:21864"/>
        <dbReference type="ChEBI" id="CHEBI:15377"/>
        <dbReference type="ChEBI" id="CHEBI:15378"/>
        <dbReference type="ChEBI" id="CHEBI:57925"/>
        <dbReference type="ChEBI" id="CHEBI:58896"/>
        <dbReference type="ChEBI" id="CHEBI:71261"/>
        <dbReference type="EC" id="3.1.2.6"/>
    </reaction>
</comment>
<comment type="function">
    <text evidence="7">Thiolesterase that catalyzes the hydrolysis of S-D-lactoyl-glutathione to form glutathione and D-lactic acid.</text>
</comment>
<proteinExistence type="inferred from homology"/>
<dbReference type="GO" id="GO:0017001">
    <property type="term" value="P:antibiotic catabolic process"/>
    <property type="evidence" value="ECO:0007669"/>
    <property type="project" value="InterPro"/>
</dbReference>
<evidence type="ECO:0000256" key="5">
    <source>
        <dbReference type="ARBA" id="ARBA00022801"/>
    </source>
</evidence>
<feature type="binding site" evidence="7">
    <location>
        <position position="134"/>
    </location>
    <ligand>
        <name>Zn(2+)</name>
        <dbReference type="ChEBI" id="CHEBI:29105"/>
        <label>2</label>
    </ligand>
</feature>
<feature type="binding site" evidence="7">
    <location>
        <position position="172"/>
    </location>
    <ligand>
        <name>Zn(2+)</name>
        <dbReference type="ChEBI" id="CHEBI:29105"/>
        <label>2</label>
    </ligand>
</feature>
<feature type="binding site" evidence="7">
    <location>
        <position position="57"/>
    </location>
    <ligand>
        <name>Zn(2+)</name>
        <dbReference type="ChEBI" id="CHEBI:29105"/>
        <label>2</label>
    </ligand>
</feature>
<dbReference type="GO" id="GO:0008270">
    <property type="term" value="F:zinc ion binding"/>
    <property type="evidence" value="ECO:0007669"/>
    <property type="project" value="InterPro"/>
</dbReference>
<dbReference type="Gene3D" id="3.60.15.10">
    <property type="entry name" value="Ribonuclease Z/Hydroxyacylglutathione hydrolase-like"/>
    <property type="match status" value="1"/>
</dbReference>
<accession>A0A147GTN1</accession>
<dbReference type="SUPFAM" id="SSF56281">
    <property type="entry name" value="Metallo-hydrolase/oxidoreductase"/>
    <property type="match status" value="1"/>
</dbReference>
<dbReference type="InterPro" id="IPR017782">
    <property type="entry name" value="Hydroxyacylglutathione_Hdrlase"/>
</dbReference>
<dbReference type="InterPro" id="IPR001018">
    <property type="entry name" value="Beta-lactamase_class-B_CS"/>
</dbReference>
<evidence type="ECO:0000256" key="1">
    <source>
        <dbReference type="ARBA" id="ARBA00001623"/>
    </source>
</evidence>
<dbReference type="CDD" id="cd07723">
    <property type="entry name" value="hydroxyacylglutathione_hydrolase_MBL-fold"/>
    <property type="match status" value="1"/>
</dbReference>
<feature type="binding site" evidence="7">
    <location>
        <position position="109"/>
    </location>
    <ligand>
        <name>Zn(2+)</name>
        <dbReference type="ChEBI" id="CHEBI:29105"/>
        <label>1</label>
    </ligand>
</feature>
<comment type="pathway">
    <text evidence="2 7">Secondary metabolite metabolism; methylglyoxal degradation; (R)-lactate from methylglyoxal: step 2/2.</text>
</comment>
<dbReference type="GO" id="GO:0004416">
    <property type="term" value="F:hydroxyacylglutathione hydrolase activity"/>
    <property type="evidence" value="ECO:0007669"/>
    <property type="project" value="UniProtKB-UniRule"/>
</dbReference>
<dbReference type="Proteomes" id="UP000072741">
    <property type="component" value="Unassembled WGS sequence"/>
</dbReference>
<dbReference type="GO" id="GO:0008800">
    <property type="term" value="F:beta-lactamase activity"/>
    <property type="evidence" value="ECO:0007669"/>
    <property type="project" value="InterPro"/>
</dbReference>
<dbReference type="HAMAP" id="MF_01374">
    <property type="entry name" value="Glyoxalase_2"/>
    <property type="match status" value="1"/>
</dbReference>
<dbReference type="UniPathway" id="UPA00619">
    <property type="reaction ID" value="UER00676"/>
</dbReference>
<keyword evidence="6 7" id="KW-0862">Zinc</keyword>
<dbReference type="InterPro" id="IPR035680">
    <property type="entry name" value="Clx_II_MBL"/>
</dbReference>
<dbReference type="EMBL" id="LDSL01000075">
    <property type="protein sequence ID" value="KTT20866.1"/>
    <property type="molecule type" value="Genomic_DNA"/>
</dbReference>